<dbReference type="PANTHER" id="PTHR33119">
    <property type="entry name" value="IFI3P"/>
    <property type="match status" value="1"/>
</dbReference>
<dbReference type="Proteomes" id="UP001209570">
    <property type="component" value="Unassembled WGS sequence"/>
</dbReference>
<protein>
    <recommendedName>
        <fullName evidence="1">DUF4246 domain-containing protein</fullName>
    </recommendedName>
</protein>
<proteinExistence type="predicted"/>
<feature type="domain" description="DUF4246" evidence="1">
    <location>
        <begin position="269"/>
        <end position="608"/>
    </location>
</feature>
<dbReference type="AlphaFoldDB" id="A0AAD5LEZ8"/>
<evidence type="ECO:0000313" key="2">
    <source>
        <dbReference type="EMBL" id="KAJ0396172.1"/>
    </source>
</evidence>
<dbReference type="InterPro" id="IPR025340">
    <property type="entry name" value="DUF4246"/>
</dbReference>
<name>A0AAD5LEZ8_PYTIN</name>
<evidence type="ECO:0000259" key="1">
    <source>
        <dbReference type="Pfam" id="PF14033"/>
    </source>
</evidence>
<feature type="domain" description="DUF4246" evidence="1">
    <location>
        <begin position="609"/>
        <end position="637"/>
    </location>
</feature>
<evidence type="ECO:0000313" key="3">
    <source>
        <dbReference type="Proteomes" id="UP001209570"/>
    </source>
</evidence>
<accession>A0AAD5LEZ8</accession>
<gene>
    <name evidence="2" type="ORF">P43SY_006215</name>
</gene>
<keyword evidence="3" id="KW-1185">Reference proteome</keyword>
<dbReference type="InterPro" id="IPR049192">
    <property type="entry name" value="DUF4246_C"/>
</dbReference>
<comment type="caution">
    <text evidence="2">The sequence shown here is derived from an EMBL/GenBank/DDBJ whole genome shotgun (WGS) entry which is preliminary data.</text>
</comment>
<dbReference type="EMBL" id="JAKCXM010000307">
    <property type="protein sequence ID" value="KAJ0396172.1"/>
    <property type="molecule type" value="Genomic_DNA"/>
</dbReference>
<reference evidence="2" key="1">
    <citation type="submission" date="2021-12" db="EMBL/GenBank/DDBJ databases">
        <title>Prjna785345.</title>
        <authorList>
            <person name="Rujirawat T."/>
            <person name="Krajaejun T."/>
        </authorList>
    </citation>
    <scope>NUCLEOTIDE SEQUENCE</scope>
    <source>
        <strain evidence="2">Pi057C3</strain>
    </source>
</reference>
<sequence length="698" mass="78484">MGRLTARKKAVRKAPRLRSALLWSAKGYEPCTVLEVQLRAGIGAILCKPQWWNKWRRVAPTKRKAKDAAAAAAAAPTIREKWMTELTDRITERTLYWHTKFWWPLASGSDHRARQGGPTTFNYSLVWQRDAASAESTETFLKNNKQFENFSMVAWYCHLYLLKRAPTGGFGSAMHSEDREAETLAMAAQIIKSACTNELTKSNFHEQYPGADVRPHVLDALWFHIYCARKRLQRARACAEQTLETLIAQYYLDDATCTEPFISPGPANETWIADGLIPAALKRSFVEQVAVLAAVPEAEKDWHPGSNQQVLDLVHPSLYCCVFGETLRVRGALASTGSSTIVDRMTTTLFDATEIIAKPDSGVDRYQWIPTEFYVDDDGAVEIRSYINNLHPETHSALYTSIAAVFQELVPMFDRVLTSLANPPPRPVLSTRNIRRQELDKVPWLPEIPEELDLEPELPTTYTIKGRTVQVITKIAEIHLTPANPKYPGGAWHIEGTETEGIVATGIYYFGCENISESLLSFQVLAAHPPVGDEDHLGVAAVYGFEEEQSISQFRGSASVLEDRCIVFPNTLQHKVEPFELADPTRPGVRKILAFFLVDPGRPIPSTAILAFFLVDPGRPIPSTAVIPPQQEDWRRRAQEKLLPSLPDAVMNRTLASFLGRWMTMDEAKRHREELMKDRQSGGGNGRHFDYLLSFCEH</sequence>
<dbReference type="Pfam" id="PF14033">
    <property type="entry name" value="DUF4246"/>
    <property type="match status" value="2"/>
</dbReference>
<dbReference type="PANTHER" id="PTHR33119:SF1">
    <property type="entry name" value="FE2OG DIOXYGENASE DOMAIN-CONTAINING PROTEIN"/>
    <property type="match status" value="1"/>
</dbReference>
<organism evidence="2 3">
    <name type="scientific">Pythium insidiosum</name>
    <name type="common">Pythiosis disease agent</name>
    <dbReference type="NCBI Taxonomy" id="114742"/>
    <lineage>
        <taxon>Eukaryota</taxon>
        <taxon>Sar</taxon>
        <taxon>Stramenopiles</taxon>
        <taxon>Oomycota</taxon>
        <taxon>Peronosporomycetes</taxon>
        <taxon>Pythiales</taxon>
        <taxon>Pythiaceae</taxon>
        <taxon>Pythium</taxon>
    </lineage>
</organism>